<dbReference type="Pfam" id="PF00005">
    <property type="entry name" value="ABC_tran"/>
    <property type="match status" value="2"/>
</dbReference>
<dbReference type="NCBIfam" id="NF008453">
    <property type="entry name" value="PRK11308.1"/>
    <property type="match status" value="2"/>
</dbReference>
<accession>A0A7W6PSI9</accession>
<evidence type="ECO:0000256" key="1">
    <source>
        <dbReference type="ARBA" id="ARBA00004417"/>
    </source>
</evidence>
<evidence type="ECO:0000256" key="2">
    <source>
        <dbReference type="ARBA" id="ARBA00005417"/>
    </source>
</evidence>
<dbReference type="InterPro" id="IPR050319">
    <property type="entry name" value="ABC_transp_ATP-bind"/>
</dbReference>
<comment type="subcellular location">
    <subcellularLocation>
        <location evidence="1">Cell inner membrane</location>
        <topology evidence="1">Peripheral membrane protein</topology>
    </subcellularLocation>
</comment>
<organism evidence="7 8">
    <name type="scientific">Rhizobium rhizoryzae</name>
    <dbReference type="NCBI Taxonomy" id="451876"/>
    <lineage>
        <taxon>Bacteria</taxon>
        <taxon>Pseudomonadati</taxon>
        <taxon>Pseudomonadota</taxon>
        <taxon>Alphaproteobacteria</taxon>
        <taxon>Hyphomicrobiales</taxon>
        <taxon>Rhizobiaceae</taxon>
        <taxon>Rhizobium/Agrobacterium group</taxon>
        <taxon>Rhizobium</taxon>
    </lineage>
</organism>
<evidence type="ECO:0000259" key="6">
    <source>
        <dbReference type="PROSITE" id="PS50893"/>
    </source>
</evidence>
<dbReference type="GO" id="GO:0055085">
    <property type="term" value="P:transmembrane transport"/>
    <property type="evidence" value="ECO:0007669"/>
    <property type="project" value="UniProtKB-ARBA"/>
</dbReference>
<dbReference type="InterPro" id="IPR017871">
    <property type="entry name" value="ABC_transporter-like_CS"/>
</dbReference>
<feature type="domain" description="ABC transporter" evidence="6">
    <location>
        <begin position="307"/>
        <end position="563"/>
    </location>
</feature>
<dbReference type="GO" id="GO:0015833">
    <property type="term" value="P:peptide transport"/>
    <property type="evidence" value="ECO:0007669"/>
    <property type="project" value="InterPro"/>
</dbReference>
<dbReference type="AlphaFoldDB" id="A0A7W6PSI9"/>
<dbReference type="PANTHER" id="PTHR43776:SF7">
    <property type="entry name" value="D,D-DIPEPTIDE TRANSPORT ATP-BINDING PROTEIN DDPF-RELATED"/>
    <property type="match status" value="1"/>
</dbReference>
<evidence type="ECO:0000313" key="8">
    <source>
        <dbReference type="Proteomes" id="UP000519897"/>
    </source>
</evidence>
<dbReference type="CDD" id="cd03257">
    <property type="entry name" value="ABC_NikE_OppD_transporters"/>
    <property type="match status" value="2"/>
</dbReference>
<evidence type="ECO:0000256" key="3">
    <source>
        <dbReference type="ARBA" id="ARBA00022448"/>
    </source>
</evidence>
<dbReference type="GO" id="GO:0005524">
    <property type="term" value="F:ATP binding"/>
    <property type="evidence" value="ECO:0007669"/>
    <property type="project" value="UniProtKB-KW"/>
</dbReference>
<proteinExistence type="inferred from homology"/>
<comment type="caution">
    <text evidence="7">The sequence shown here is derived from an EMBL/GenBank/DDBJ whole genome shotgun (WGS) entry which is preliminary data.</text>
</comment>
<dbReference type="InterPro" id="IPR027417">
    <property type="entry name" value="P-loop_NTPase"/>
</dbReference>
<sequence length="627" mass="68687">MNEQTDLLRIEGLSVSFPLWGGSIHAVKNISMRIRPGKVTALVGESGSGKSVLGRAVMGIETPAAQTSGHIFFNDPDTKERIDLLALPNEGRKMRNIRGNRIGMIFQEPMTSFSPMHTVGNQIEEVLKIHTVLSPKERQERCEEMLSLVGFSNPARAFNMYPFELSGGMRQRAMIAMALVCGPSLLIADEPTTALDVTIQAQILKLLRDLQSRLGMAMLLITHDLGVVASMADEVVVVYRGEVMEAGPVDAIFRNARHPYTKGLMAAVPDFEMPRSARLKPLREIEVDAVGLVDRKKHAEAHSDVVLSVRNVSKSFVTKRGGGFGLGASPSTLAVNDVSFDIRRGETLGLVGESGCGKTTLSKILMRGVTADAGEVLFQSERGPIDVLNARGEDLNLLRQRIQMVFQDPISSLSPRMTVRNIVSEPLEIHQRGDAKARLDAVKRLIRAIGLPENAMGRYPHSFSGGQRQRIGIARALALGPDLLICDEPVSALDVSIQAQILNLMKDLKKDLGLTYLFISHNLAVVNYMADRVAVMYAGRIVEIAPCDVIMRNPVHPYTKKLLAAVPTPNLDRPLDFAAIGQPSAEARKQWARQFQEDAPGDLAHADLGEGHLVLARRNVDVRELRP</sequence>
<dbReference type="SUPFAM" id="SSF52540">
    <property type="entry name" value="P-loop containing nucleoside triphosphate hydrolases"/>
    <property type="match status" value="2"/>
</dbReference>
<keyword evidence="3" id="KW-0813">Transport</keyword>
<protein>
    <submittedName>
        <fullName evidence="7">Peptide/nickel transport system ATP-binding protein</fullName>
    </submittedName>
</protein>
<dbReference type="PROSITE" id="PS50893">
    <property type="entry name" value="ABC_TRANSPORTER_2"/>
    <property type="match status" value="2"/>
</dbReference>
<dbReference type="GO" id="GO:0016887">
    <property type="term" value="F:ATP hydrolysis activity"/>
    <property type="evidence" value="ECO:0007669"/>
    <property type="project" value="InterPro"/>
</dbReference>
<dbReference type="NCBIfam" id="NF007739">
    <property type="entry name" value="PRK10419.1"/>
    <property type="match status" value="2"/>
</dbReference>
<dbReference type="PROSITE" id="PS00211">
    <property type="entry name" value="ABC_TRANSPORTER_1"/>
    <property type="match status" value="2"/>
</dbReference>
<evidence type="ECO:0000256" key="5">
    <source>
        <dbReference type="ARBA" id="ARBA00022840"/>
    </source>
</evidence>
<name>A0A7W6PSI9_9HYPH</name>
<dbReference type="PANTHER" id="PTHR43776">
    <property type="entry name" value="TRANSPORT ATP-BINDING PROTEIN"/>
    <property type="match status" value="1"/>
</dbReference>
<dbReference type="GO" id="GO:0005886">
    <property type="term" value="C:plasma membrane"/>
    <property type="evidence" value="ECO:0007669"/>
    <property type="project" value="UniProtKB-SubCell"/>
</dbReference>
<dbReference type="InterPro" id="IPR013563">
    <property type="entry name" value="Oligopep_ABC_C"/>
</dbReference>
<dbReference type="FunFam" id="3.40.50.300:FF:000016">
    <property type="entry name" value="Oligopeptide ABC transporter ATP-binding component"/>
    <property type="match status" value="2"/>
</dbReference>
<keyword evidence="5 7" id="KW-0067">ATP-binding</keyword>
<reference evidence="7 8" key="1">
    <citation type="submission" date="2020-08" db="EMBL/GenBank/DDBJ databases">
        <title>Genomic Encyclopedia of Type Strains, Phase IV (KMG-IV): sequencing the most valuable type-strain genomes for metagenomic binning, comparative biology and taxonomic classification.</title>
        <authorList>
            <person name="Goeker M."/>
        </authorList>
    </citation>
    <scope>NUCLEOTIDE SEQUENCE [LARGE SCALE GENOMIC DNA]</scope>
    <source>
        <strain evidence="7 8">DSM 29514</strain>
    </source>
</reference>
<evidence type="ECO:0000256" key="4">
    <source>
        <dbReference type="ARBA" id="ARBA00022741"/>
    </source>
</evidence>
<keyword evidence="4" id="KW-0547">Nucleotide-binding</keyword>
<gene>
    <name evidence="7" type="ORF">GGQ72_003581</name>
</gene>
<keyword evidence="8" id="KW-1185">Reference proteome</keyword>
<feature type="domain" description="ABC transporter" evidence="6">
    <location>
        <begin position="8"/>
        <end position="265"/>
    </location>
</feature>
<dbReference type="InterPro" id="IPR003593">
    <property type="entry name" value="AAA+_ATPase"/>
</dbReference>
<dbReference type="Proteomes" id="UP000519897">
    <property type="component" value="Unassembled WGS sequence"/>
</dbReference>
<dbReference type="Gene3D" id="3.40.50.300">
    <property type="entry name" value="P-loop containing nucleotide triphosphate hydrolases"/>
    <property type="match status" value="2"/>
</dbReference>
<dbReference type="RefSeq" id="WP_165130919.1">
    <property type="nucleotide sequence ID" value="NZ_CP049249.1"/>
</dbReference>
<comment type="similarity">
    <text evidence="2">Belongs to the ABC transporter superfamily.</text>
</comment>
<dbReference type="InterPro" id="IPR003439">
    <property type="entry name" value="ABC_transporter-like_ATP-bd"/>
</dbReference>
<dbReference type="EMBL" id="JACIEC010000005">
    <property type="protein sequence ID" value="MBB4145019.1"/>
    <property type="molecule type" value="Genomic_DNA"/>
</dbReference>
<evidence type="ECO:0000313" key="7">
    <source>
        <dbReference type="EMBL" id="MBB4145019.1"/>
    </source>
</evidence>
<dbReference type="SMART" id="SM00382">
    <property type="entry name" value="AAA"/>
    <property type="match status" value="2"/>
</dbReference>
<dbReference type="Pfam" id="PF08352">
    <property type="entry name" value="oligo_HPY"/>
    <property type="match status" value="2"/>
</dbReference>